<evidence type="ECO:0000313" key="3">
    <source>
        <dbReference type="Proteomes" id="UP000325577"/>
    </source>
</evidence>
<name>A0A5J5BJ45_9ASTE</name>
<proteinExistence type="predicted"/>
<evidence type="ECO:0000313" key="2">
    <source>
        <dbReference type="EMBL" id="KAA8542618.1"/>
    </source>
</evidence>
<accession>A0A5J5BJ45</accession>
<feature type="region of interest" description="Disordered" evidence="1">
    <location>
        <begin position="1"/>
        <end position="39"/>
    </location>
</feature>
<dbReference type="PANTHER" id="PTHR33386">
    <property type="entry name" value="OS02G0740600 PROTEIN"/>
    <property type="match status" value="1"/>
</dbReference>
<dbReference type="PANTHER" id="PTHR33386:SF5">
    <property type="entry name" value="OS02G0740600 PROTEIN"/>
    <property type="match status" value="1"/>
</dbReference>
<keyword evidence="3" id="KW-1185">Reference proteome</keyword>
<feature type="compositionally biased region" description="Polar residues" evidence="1">
    <location>
        <begin position="1"/>
        <end position="17"/>
    </location>
</feature>
<dbReference type="OrthoDB" id="1905524at2759"/>
<dbReference type="AlphaFoldDB" id="A0A5J5BJ45"/>
<dbReference type="EMBL" id="CM018035">
    <property type="protein sequence ID" value="KAA8542618.1"/>
    <property type="molecule type" value="Genomic_DNA"/>
</dbReference>
<dbReference type="Proteomes" id="UP000325577">
    <property type="component" value="Linkage Group LG12"/>
</dbReference>
<organism evidence="2 3">
    <name type="scientific">Nyssa sinensis</name>
    <dbReference type="NCBI Taxonomy" id="561372"/>
    <lineage>
        <taxon>Eukaryota</taxon>
        <taxon>Viridiplantae</taxon>
        <taxon>Streptophyta</taxon>
        <taxon>Embryophyta</taxon>
        <taxon>Tracheophyta</taxon>
        <taxon>Spermatophyta</taxon>
        <taxon>Magnoliopsida</taxon>
        <taxon>eudicotyledons</taxon>
        <taxon>Gunneridae</taxon>
        <taxon>Pentapetalae</taxon>
        <taxon>asterids</taxon>
        <taxon>Cornales</taxon>
        <taxon>Nyssaceae</taxon>
        <taxon>Nyssa</taxon>
    </lineage>
</organism>
<protein>
    <submittedName>
        <fullName evidence="2">Uncharacterized protein</fullName>
    </submittedName>
</protein>
<sequence>MEGNNSYGTTWADQCDNSPDPLPETNKKTSSGMTAKYGKKVGEGLGKTKVVALNGMKKVKEGSSSGLHWMKAKEEMASNVLKWGEVMKKEMKPRMKGNLGQRLTKMKKLVQMAQMELVQVALAHLPVSHMMGTPQVQFKGGQDEFHDRCKIMKPEKACQKKKI</sequence>
<evidence type="ECO:0000256" key="1">
    <source>
        <dbReference type="SAM" id="MobiDB-lite"/>
    </source>
</evidence>
<reference evidence="2 3" key="1">
    <citation type="submission" date="2019-09" db="EMBL/GenBank/DDBJ databases">
        <title>A chromosome-level genome assembly of the Chinese tupelo Nyssa sinensis.</title>
        <authorList>
            <person name="Yang X."/>
            <person name="Kang M."/>
            <person name="Yang Y."/>
            <person name="Xiong H."/>
            <person name="Wang M."/>
            <person name="Zhang Z."/>
            <person name="Wang Z."/>
            <person name="Wu H."/>
            <person name="Ma T."/>
            <person name="Liu J."/>
            <person name="Xi Z."/>
        </authorList>
    </citation>
    <scope>NUCLEOTIDE SEQUENCE [LARGE SCALE GENOMIC DNA]</scope>
    <source>
        <strain evidence="2">J267</strain>
        <tissue evidence="2">Leaf</tissue>
    </source>
</reference>
<gene>
    <name evidence="2" type="ORF">F0562_023770</name>
</gene>